<evidence type="ECO:0000256" key="9">
    <source>
        <dbReference type="SAM" id="Phobius"/>
    </source>
</evidence>
<keyword evidence="11" id="KW-1185">Reference proteome</keyword>
<dbReference type="RefSeq" id="WP_221199217.1">
    <property type="nucleotide sequence ID" value="NZ_JACHXQ010000002.1"/>
</dbReference>
<dbReference type="GO" id="GO:0010043">
    <property type="term" value="P:response to zinc ion"/>
    <property type="evidence" value="ECO:0007669"/>
    <property type="project" value="TreeGrafter"/>
</dbReference>
<sequence length="406" mass="43585">MLSVEAWWRALIFDAGYNTSLVTLGAMLLGGGAGMIGSFVLLRKRSLVSDAISHATLPGLALAFILMALIFGDGRWMPGLLIGAGLSAAAGLWAVQAISHRTRLGEDAAIGAVLSTFFGLGVVLLTVIQSMAVSGQAGLTGYLVGSTAGMLAAEAQLIALCALLLAAGIIVMRRDFLMVCFDPVFAATNGVRVQRIDMLLMLLLLAVVVIGLRITGLILIVALTIIPPVTGRFWTDRPLRVVTLAALLGMLAGYLGVTLSSVREGLPTGPLVVLAAFVLFLVSFLVSPRRGILATLIAHQHFKRRVHLRQGLLALARDEAIFDDLTVKVLRRQGYIRRDGVATPSGWAAARDAEHEERLWALFRREYPEDSAQLDHRGLLPIERVLSPDTIMALESRLMKGREGTP</sequence>
<protein>
    <submittedName>
        <fullName evidence="10">Manganese/zinc/iron transport system permease protein</fullName>
    </submittedName>
</protein>
<feature type="transmembrane region" description="Helical" evidence="9">
    <location>
        <begin position="20"/>
        <end position="42"/>
    </location>
</feature>
<dbReference type="CDD" id="cd06550">
    <property type="entry name" value="TM_ABC_iron-siderophores_like"/>
    <property type="match status" value="1"/>
</dbReference>
<dbReference type="GO" id="GO:0043190">
    <property type="term" value="C:ATP-binding cassette (ABC) transporter complex"/>
    <property type="evidence" value="ECO:0007669"/>
    <property type="project" value="InterPro"/>
</dbReference>
<dbReference type="PANTHER" id="PTHR30477">
    <property type="entry name" value="ABC-TRANSPORTER METAL-BINDING PROTEIN"/>
    <property type="match status" value="1"/>
</dbReference>
<feature type="transmembrane region" description="Helical" evidence="9">
    <location>
        <begin position="238"/>
        <end position="257"/>
    </location>
</feature>
<dbReference type="SUPFAM" id="SSF81345">
    <property type="entry name" value="ABC transporter involved in vitamin B12 uptake, BtuC"/>
    <property type="match status" value="1"/>
</dbReference>
<dbReference type="AlphaFoldDB" id="A0A7W5DIJ9"/>
<organism evidence="10 11">
    <name type="scientific">Halomonas fontilapidosi</name>
    <dbReference type="NCBI Taxonomy" id="616675"/>
    <lineage>
        <taxon>Bacteria</taxon>
        <taxon>Pseudomonadati</taxon>
        <taxon>Pseudomonadota</taxon>
        <taxon>Gammaproteobacteria</taxon>
        <taxon>Oceanospirillales</taxon>
        <taxon>Halomonadaceae</taxon>
        <taxon>Halomonas</taxon>
    </lineage>
</organism>
<dbReference type="InterPro" id="IPR037294">
    <property type="entry name" value="ABC_BtuC-like"/>
</dbReference>
<evidence type="ECO:0000256" key="1">
    <source>
        <dbReference type="ARBA" id="ARBA00004651"/>
    </source>
</evidence>
<keyword evidence="6 9" id="KW-1133">Transmembrane helix</keyword>
<reference evidence="10 11" key="1">
    <citation type="submission" date="2020-08" db="EMBL/GenBank/DDBJ databases">
        <title>Genomic Encyclopedia of Type Strains, Phase III (KMG-III): the genomes of soil and plant-associated and newly described type strains.</title>
        <authorList>
            <person name="Whitman W."/>
        </authorList>
    </citation>
    <scope>NUCLEOTIDE SEQUENCE [LARGE SCALE GENOMIC DNA]</scope>
    <source>
        <strain evidence="10 11">CECT 7341</strain>
    </source>
</reference>
<feature type="transmembrane region" description="Helical" evidence="9">
    <location>
        <begin position="76"/>
        <end position="95"/>
    </location>
</feature>
<accession>A0A7W5DIJ9</accession>
<feature type="transmembrane region" description="Helical" evidence="9">
    <location>
        <begin position="148"/>
        <end position="171"/>
    </location>
</feature>
<comment type="subcellular location">
    <subcellularLocation>
        <location evidence="1 8">Cell membrane</location>
        <topology evidence="1 8">Multi-pass membrane protein</topology>
    </subcellularLocation>
</comment>
<dbReference type="GO" id="GO:0055085">
    <property type="term" value="P:transmembrane transport"/>
    <property type="evidence" value="ECO:0007669"/>
    <property type="project" value="InterPro"/>
</dbReference>
<feature type="transmembrane region" description="Helical" evidence="9">
    <location>
        <begin position="107"/>
        <end position="128"/>
    </location>
</feature>
<dbReference type="Proteomes" id="UP000563050">
    <property type="component" value="Unassembled WGS sequence"/>
</dbReference>
<evidence type="ECO:0000313" key="10">
    <source>
        <dbReference type="EMBL" id="MBB3183592.1"/>
    </source>
</evidence>
<feature type="transmembrane region" description="Helical" evidence="9">
    <location>
        <begin position="51"/>
        <end position="70"/>
    </location>
</feature>
<keyword evidence="7 9" id="KW-0472">Membrane</keyword>
<name>A0A7W5DIJ9_9GAMM</name>
<feature type="transmembrane region" description="Helical" evidence="9">
    <location>
        <begin position="269"/>
        <end position="286"/>
    </location>
</feature>
<keyword evidence="5 8" id="KW-0812">Transmembrane</keyword>
<comment type="caution">
    <text evidence="10">The sequence shown here is derived from an EMBL/GenBank/DDBJ whole genome shotgun (WGS) entry which is preliminary data.</text>
</comment>
<evidence type="ECO:0000256" key="8">
    <source>
        <dbReference type="RuleBase" id="RU003943"/>
    </source>
</evidence>
<comment type="similarity">
    <text evidence="2 8">Belongs to the ABC-3 integral membrane protein family.</text>
</comment>
<dbReference type="EMBL" id="JACHXQ010000002">
    <property type="protein sequence ID" value="MBB3183592.1"/>
    <property type="molecule type" value="Genomic_DNA"/>
</dbReference>
<dbReference type="Gene3D" id="1.10.3470.10">
    <property type="entry name" value="ABC transporter involved in vitamin B12 uptake, BtuC"/>
    <property type="match status" value="1"/>
</dbReference>
<evidence type="ECO:0000256" key="6">
    <source>
        <dbReference type="ARBA" id="ARBA00022989"/>
    </source>
</evidence>
<gene>
    <name evidence="10" type="ORF">FHR95_001133</name>
</gene>
<evidence type="ECO:0000256" key="2">
    <source>
        <dbReference type="ARBA" id="ARBA00008034"/>
    </source>
</evidence>
<evidence type="ECO:0000256" key="7">
    <source>
        <dbReference type="ARBA" id="ARBA00023136"/>
    </source>
</evidence>
<feature type="transmembrane region" description="Helical" evidence="9">
    <location>
        <begin position="199"/>
        <end position="226"/>
    </location>
</feature>
<dbReference type="PANTHER" id="PTHR30477:SF3">
    <property type="entry name" value="METAL TRANSPORT SYSTEM MEMBRANE PROTEIN CT_069-RELATED"/>
    <property type="match status" value="1"/>
</dbReference>
<proteinExistence type="inferred from homology"/>
<evidence type="ECO:0000256" key="3">
    <source>
        <dbReference type="ARBA" id="ARBA00022448"/>
    </source>
</evidence>
<evidence type="ECO:0000256" key="5">
    <source>
        <dbReference type="ARBA" id="ARBA00022692"/>
    </source>
</evidence>
<dbReference type="InterPro" id="IPR001626">
    <property type="entry name" value="ABC_TroCD"/>
</dbReference>
<keyword evidence="3 8" id="KW-0813">Transport</keyword>
<evidence type="ECO:0000313" key="11">
    <source>
        <dbReference type="Proteomes" id="UP000563050"/>
    </source>
</evidence>
<dbReference type="Pfam" id="PF00950">
    <property type="entry name" value="ABC-3"/>
    <property type="match status" value="1"/>
</dbReference>
<evidence type="ECO:0000256" key="4">
    <source>
        <dbReference type="ARBA" id="ARBA00022475"/>
    </source>
</evidence>
<keyword evidence="4" id="KW-1003">Cell membrane</keyword>